<evidence type="ECO:0000256" key="1">
    <source>
        <dbReference type="SAM" id="Phobius"/>
    </source>
</evidence>
<dbReference type="AlphaFoldDB" id="A0A9P4N9Y8"/>
<dbReference type="PANTHER" id="PTHR35394:SF5">
    <property type="entry name" value="DUF3176 DOMAIN-CONTAINING PROTEIN"/>
    <property type="match status" value="1"/>
</dbReference>
<dbReference type="Proteomes" id="UP000800093">
    <property type="component" value="Unassembled WGS sequence"/>
</dbReference>
<keyword evidence="1" id="KW-0812">Transmembrane</keyword>
<dbReference type="EMBL" id="ML986582">
    <property type="protein sequence ID" value="KAF2269338.1"/>
    <property type="molecule type" value="Genomic_DNA"/>
</dbReference>
<accession>A0A9P4N9Y8</accession>
<dbReference type="PANTHER" id="PTHR35394">
    <property type="entry name" value="DUF3176 DOMAIN-CONTAINING PROTEIN"/>
    <property type="match status" value="1"/>
</dbReference>
<comment type="caution">
    <text evidence="2">The sequence shown here is derived from an EMBL/GenBank/DDBJ whole genome shotgun (WGS) entry which is preliminary data.</text>
</comment>
<keyword evidence="3" id="KW-1185">Reference proteome</keyword>
<dbReference type="Pfam" id="PF11374">
    <property type="entry name" value="DUF3176"/>
    <property type="match status" value="1"/>
</dbReference>
<gene>
    <name evidence="2" type="ORF">CC78DRAFT_604027</name>
</gene>
<evidence type="ECO:0000313" key="2">
    <source>
        <dbReference type="EMBL" id="KAF2269338.1"/>
    </source>
</evidence>
<keyword evidence="1" id="KW-1133">Transmembrane helix</keyword>
<organism evidence="2 3">
    <name type="scientific">Lojkania enalia</name>
    <dbReference type="NCBI Taxonomy" id="147567"/>
    <lineage>
        <taxon>Eukaryota</taxon>
        <taxon>Fungi</taxon>
        <taxon>Dikarya</taxon>
        <taxon>Ascomycota</taxon>
        <taxon>Pezizomycotina</taxon>
        <taxon>Dothideomycetes</taxon>
        <taxon>Pleosporomycetidae</taxon>
        <taxon>Pleosporales</taxon>
        <taxon>Pleosporales incertae sedis</taxon>
        <taxon>Lojkania</taxon>
    </lineage>
</organism>
<feature type="transmembrane region" description="Helical" evidence="1">
    <location>
        <begin position="128"/>
        <end position="148"/>
    </location>
</feature>
<sequence length="719" mass="79916">MRSTPSSISSLALQPNNLSRTAASNSNEFELITQQRRPEQLHSSPQSIISETTTFTLTPHDEDRFITDIPRNRQSHRRAGIVVFRAWGEEFFLLLLAFWLIAAIITLLRTLSGSPLPSWPIGLNLSTILAILATLLRSSLVIVTESVIGQAKWIWQRQPRPVRHLAYFDDASRGPWGSFLLLFKVPKLFRHKYLLSRHGSSAIFCCVVTVLSTAIGSLTQQALNVVQCDKPIPGITASILFASRESHIPLIYYQDNNQLVRDVDTGTKARVMNAFVNPGVRQTVLFNNCVSGNCTFNETNGITHSTAGFCNKCVNTSPLLRRTNQLLKISDEFEILEQFTLPNDIVIGNFSLSPLSNITASPSMQVSTEDHLDWASPEMDAAMVSILNSSAINVSVTSLTKHGCNNGTRIDPVLPCSQKETGELSKWNAVAAICSIYTCSRDLNAEIRNGELKEYVIHENPLPIMHEQGTNETDHAASLKTHCRFAGVEYDHQNVSSLLTKESSPGYVPIFEGGETLYVPEECANSIAPEILDVFLELIRKLTNSKCVESMTTEDDRTNLRITSCLDAWWLTPLFNSGKATFEHISKTMDAVALAMTDSLRVAGDAADSYTVEGIAIESSICIEFNWAWLVYPVTLLALTTISFFLTVWSAFDDVQFPGWKNSILPAIYGGSSTRKEGEQEIISHSLEELERESQHDMAVLARREDGFLTLQRLESLSF</sequence>
<proteinExistence type="predicted"/>
<protein>
    <recommendedName>
        <fullName evidence="4">Transmembrane protein</fullName>
    </recommendedName>
</protein>
<evidence type="ECO:0000313" key="3">
    <source>
        <dbReference type="Proteomes" id="UP000800093"/>
    </source>
</evidence>
<evidence type="ECO:0008006" key="4">
    <source>
        <dbReference type="Google" id="ProtNLM"/>
    </source>
</evidence>
<feature type="transmembrane region" description="Helical" evidence="1">
    <location>
        <begin position="199"/>
        <end position="218"/>
    </location>
</feature>
<name>A0A9P4N9Y8_9PLEO</name>
<feature type="transmembrane region" description="Helical" evidence="1">
    <location>
        <begin position="91"/>
        <end position="108"/>
    </location>
</feature>
<keyword evidence="1" id="KW-0472">Membrane</keyword>
<feature type="transmembrane region" description="Helical" evidence="1">
    <location>
        <begin position="627"/>
        <end position="652"/>
    </location>
</feature>
<reference evidence="3" key="1">
    <citation type="journal article" date="2020" name="Stud. Mycol.">
        <title>101 Dothideomycetes genomes: A test case for predicting lifestyles and emergence of pathogens.</title>
        <authorList>
            <person name="Haridas S."/>
            <person name="Albert R."/>
            <person name="Binder M."/>
            <person name="Bloem J."/>
            <person name="LaButti K."/>
            <person name="Salamov A."/>
            <person name="Andreopoulos B."/>
            <person name="Baker S."/>
            <person name="Barry K."/>
            <person name="Bills G."/>
            <person name="Bluhm B."/>
            <person name="Cannon C."/>
            <person name="Castanera R."/>
            <person name="Culley D."/>
            <person name="Daum C."/>
            <person name="Ezra D."/>
            <person name="Gonzalez J."/>
            <person name="Henrissat B."/>
            <person name="Kuo A."/>
            <person name="Liang C."/>
            <person name="Lipzen A."/>
            <person name="Lutzoni F."/>
            <person name="Magnuson J."/>
            <person name="Mondo S."/>
            <person name="Nolan M."/>
            <person name="Ohm R."/>
            <person name="Pangilinan J."/>
            <person name="Park H.-J."/>
            <person name="Ramirez L."/>
            <person name="Alfaro M."/>
            <person name="Sun H."/>
            <person name="Tritt A."/>
            <person name="Yoshinaga Y."/>
            <person name="Zwiers L.-H."/>
            <person name="Turgeon B."/>
            <person name="Goodwin S."/>
            <person name="Spatafora J."/>
            <person name="Crous P."/>
            <person name="Grigoriev I."/>
        </authorList>
    </citation>
    <scope>NUCLEOTIDE SEQUENCE [LARGE SCALE GENOMIC DNA]</scope>
    <source>
        <strain evidence="3">CBS 304.66</strain>
    </source>
</reference>
<dbReference type="OrthoDB" id="5376804at2759"/>
<dbReference type="InterPro" id="IPR021514">
    <property type="entry name" value="DUF3176"/>
</dbReference>